<feature type="repeat" description="TPR" evidence="3">
    <location>
        <begin position="91"/>
        <end position="124"/>
    </location>
</feature>
<dbReference type="PANTHER" id="PTHR44858:SF1">
    <property type="entry name" value="UDP-N-ACETYLGLUCOSAMINE--PEPTIDE N-ACETYLGLUCOSAMINYLTRANSFERASE SPINDLY-RELATED"/>
    <property type="match status" value="1"/>
</dbReference>
<feature type="repeat" description="TPR" evidence="3">
    <location>
        <begin position="583"/>
        <end position="616"/>
    </location>
</feature>
<feature type="repeat" description="TPR" evidence="3">
    <location>
        <begin position="159"/>
        <end position="192"/>
    </location>
</feature>
<keyword evidence="1" id="KW-0677">Repeat</keyword>
<keyword evidence="5" id="KW-1185">Reference proteome</keyword>
<dbReference type="Pfam" id="PF13174">
    <property type="entry name" value="TPR_6"/>
    <property type="match status" value="1"/>
</dbReference>
<reference evidence="4 5" key="1">
    <citation type="submission" date="2020-05" db="EMBL/GenBank/DDBJ databases">
        <title>Distinct polysaccharide utilization as determinants for interspecies competition between intestinal Prevotella spp.</title>
        <authorList>
            <person name="Galvez E.J.C."/>
            <person name="Iljazovic A."/>
            <person name="Strowig T."/>
        </authorList>
    </citation>
    <scope>NUCLEOTIDE SEQUENCE [LARGE SCALE GENOMIC DNA]</scope>
    <source>
        <strain evidence="4 5">PMUR</strain>
    </source>
</reference>
<dbReference type="RefSeq" id="WP_172273676.1">
    <property type="nucleotide sequence ID" value="NZ_CASGMU010000002.1"/>
</dbReference>
<dbReference type="InterPro" id="IPR011990">
    <property type="entry name" value="TPR-like_helical_dom_sf"/>
</dbReference>
<dbReference type="InterPro" id="IPR050498">
    <property type="entry name" value="Ycf3"/>
</dbReference>
<evidence type="ECO:0000313" key="4">
    <source>
        <dbReference type="EMBL" id="NPD91344.1"/>
    </source>
</evidence>
<sequence>MFIRIVFIILLFLPVAVNAQFNTDRLVTIGRSALYYEDYVLSIQYFNQAINAKPYLYEPWFYRGVAKYYLADYAGAEQDCSEAIKRNPYVVGVYELRGLTRIQQDRFDDAVDDYTKALKYDPENKNLWHNRILCRMENKDYVQALADLDTMLTRWSKYAKGYSMQADIYLRQEDTVAAIKAIDRSIEIDPYDGNTWQMKAVVRLKQSRWKEADECLGKAIHLKPKNAELYINRALARININNLRGAMSDYDIALDLEPDNFLGHYNRGLLRSQVGDDNRAITDFDFVLQLEPENVMALFNRALLLDKTGDLRGAVRDYSKVISKYPNFWTGLHNRASCYRRMGMNKQAEADEMRVYKAQLYKSLYGRQPRLNKSQMRKWGDVDPDKYNQLAVSDEEDTKQEYKNSYRGKVQNRKVDMAFLPMFELSFENTESEVHAYNSFDKMVDEYNRTENKNNKLYVNTGRISLDEKQSGHYFMLIDSIGDVMQTVGNDTERQHLLFKRAVAYTLIQNFESAVADLSEYIEKDSTTSLAYWQRAVCLAKINEFNASLKTEADGKAVVMSADNIGYVLSDFEKALKYDKESVYLYYNIGNVHALKKDYLSAISCYTKTIELDGNFAEAYYNRGVAEIHAGNTAKGISDLSKAGELGLYSAYSIIKKYGK</sequence>
<evidence type="ECO:0000256" key="3">
    <source>
        <dbReference type="PROSITE-ProRule" id="PRU00339"/>
    </source>
</evidence>
<organism evidence="4 5">
    <name type="scientific">Xylanibacter muris</name>
    <dbReference type="NCBI Taxonomy" id="2736290"/>
    <lineage>
        <taxon>Bacteria</taxon>
        <taxon>Pseudomonadati</taxon>
        <taxon>Bacteroidota</taxon>
        <taxon>Bacteroidia</taxon>
        <taxon>Bacteroidales</taxon>
        <taxon>Prevotellaceae</taxon>
        <taxon>Xylanibacter</taxon>
    </lineage>
</organism>
<accession>A0ABX2AJZ4</accession>
<evidence type="ECO:0000256" key="1">
    <source>
        <dbReference type="ARBA" id="ARBA00022737"/>
    </source>
</evidence>
<protein>
    <submittedName>
        <fullName evidence="4">Tetratricopeptide repeat protein</fullName>
    </submittedName>
</protein>
<feature type="repeat" description="TPR" evidence="3">
    <location>
        <begin position="261"/>
        <end position="294"/>
    </location>
</feature>
<feature type="repeat" description="TPR" evidence="3">
    <location>
        <begin position="227"/>
        <end position="260"/>
    </location>
</feature>
<evidence type="ECO:0000256" key="2">
    <source>
        <dbReference type="ARBA" id="ARBA00022803"/>
    </source>
</evidence>
<dbReference type="PANTHER" id="PTHR44858">
    <property type="entry name" value="TETRATRICOPEPTIDE REPEAT PROTEIN 6"/>
    <property type="match status" value="1"/>
</dbReference>
<comment type="caution">
    <text evidence="4">The sequence shown here is derived from an EMBL/GenBank/DDBJ whole genome shotgun (WGS) entry which is preliminary data.</text>
</comment>
<dbReference type="Proteomes" id="UP000714420">
    <property type="component" value="Unassembled WGS sequence"/>
</dbReference>
<gene>
    <name evidence="4" type="ORF">HPS56_03095</name>
</gene>
<dbReference type="Pfam" id="PF13432">
    <property type="entry name" value="TPR_16"/>
    <property type="match status" value="1"/>
</dbReference>
<name>A0ABX2AJZ4_9BACT</name>
<dbReference type="Gene3D" id="1.25.40.10">
    <property type="entry name" value="Tetratricopeptide repeat domain"/>
    <property type="match status" value="5"/>
</dbReference>
<evidence type="ECO:0000313" key="5">
    <source>
        <dbReference type="Proteomes" id="UP000714420"/>
    </source>
</evidence>
<keyword evidence="2 3" id="KW-0802">TPR repeat</keyword>
<dbReference type="Pfam" id="PF13181">
    <property type="entry name" value="TPR_8"/>
    <property type="match status" value="2"/>
</dbReference>
<proteinExistence type="predicted"/>
<dbReference type="SMART" id="SM00028">
    <property type="entry name" value="TPR"/>
    <property type="match status" value="11"/>
</dbReference>
<dbReference type="PROSITE" id="PS50005">
    <property type="entry name" value="TPR"/>
    <property type="match status" value="5"/>
</dbReference>
<dbReference type="EMBL" id="JABKKF010000002">
    <property type="protein sequence ID" value="NPD91344.1"/>
    <property type="molecule type" value="Genomic_DNA"/>
</dbReference>
<dbReference type="InterPro" id="IPR019734">
    <property type="entry name" value="TPR_rpt"/>
</dbReference>
<dbReference type="SUPFAM" id="SSF48452">
    <property type="entry name" value="TPR-like"/>
    <property type="match status" value="3"/>
</dbReference>